<gene>
    <name evidence="1" type="ORF">ITX44_16110</name>
</gene>
<keyword evidence="2" id="KW-1185">Reference proteome</keyword>
<dbReference type="Gene3D" id="2.60.40.10">
    <property type="entry name" value="Immunoglobulins"/>
    <property type="match status" value="1"/>
</dbReference>
<proteinExistence type="predicted"/>
<dbReference type="Pfam" id="PF22352">
    <property type="entry name" value="K319L-like_PKD"/>
    <property type="match status" value="1"/>
</dbReference>
<dbReference type="Proteomes" id="UP000749040">
    <property type="component" value="Unassembled WGS sequence"/>
</dbReference>
<dbReference type="InterPro" id="IPR013783">
    <property type="entry name" value="Ig-like_fold"/>
</dbReference>
<sequence length="513" mass="55138">MRRTRLRAARWAALLGLFGMLVVGGTGTARADVPEWHWYPTPGNAGECIAFTIGDRGDAGPSGGIPATVAWTTAQDPVCSPKTAFDQVGLTLYRTWPTLAGYYYGAGTDLHSLVNDITIPGEGTYSVDFAAQDNTGHWYPRTTGLLVVGHDSDGDRVVDSVDRCPAVPGDQEDGCPSEANRPPVVVAGADQVRHAVDTATVHGTVTDDGLPGRGLTYLWTKVSGPGTAAFTAPRATVSQVTFSQPGRYVLRLTAGDGALTAHDELTVTVVEHYRVEIRAWIPQPRVVDPVHPLDQALVGNTPDSWSACGHRSGPMIQSSTFRGDDHRTFDSGSGSFRGRVWAEFDWDGTSITALRKATSPAGMYGATHRDFTIRTPHATIHCTRVATATKSATATQETTKRVHLDLHTSNPLVDIIPKYGPAPAIDSDLLVTFAKPTELSVSGTTDLFPSHGFRIWRNGKVLYTRTTNQAACVDALGPVGAYNLFTRLTHQTNRRSLTLATHTAVKSVDEPCR</sequence>
<accession>A0ABS2TRT7</accession>
<reference evidence="1 2" key="1">
    <citation type="submission" date="2021-01" db="EMBL/GenBank/DDBJ databases">
        <title>Streptomyces acididurans sp. nov., isolated from a peat swamp forest soil.</title>
        <authorList>
            <person name="Chantavorakit T."/>
            <person name="Duangmal K."/>
        </authorList>
    </citation>
    <scope>NUCLEOTIDE SEQUENCE [LARGE SCALE GENOMIC DNA]</scope>
    <source>
        <strain evidence="1 2">KK5PA1</strain>
    </source>
</reference>
<comment type="caution">
    <text evidence="1">The sequence shown here is derived from an EMBL/GenBank/DDBJ whole genome shotgun (WGS) entry which is preliminary data.</text>
</comment>
<evidence type="ECO:0000313" key="1">
    <source>
        <dbReference type="EMBL" id="MBM9506050.1"/>
    </source>
</evidence>
<protein>
    <submittedName>
        <fullName evidence="1">PKD domain-containing protein</fullName>
    </submittedName>
</protein>
<name>A0ABS2TRT7_9ACTN</name>
<dbReference type="RefSeq" id="WP_205357895.1">
    <property type="nucleotide sequence ID" value="NZ_JADKYB010000007.1"/>
</dbReference>
<dbReference type="InterPro" id="IPR035986">
    <property type="entry name" value="PKD_dom_sf"/>
</dbReference>
<dbReference type="CDD" id="cd00146">
    <property type="entry name" value="PKD"/>
    <property type="match status" value="1"/>
</dbReference>
<dbReference type="SUPFAM" id="SSF49299">
    <property type="entry name" value="PKD domain"/>
    <property type="match status" value="1"/>
</dbReference>
<evidence type="ECO:0000313" key="2">
    <source>
        <dbReference type="Proteomes" id="UP000749040"/>
    </source>
</evidence>
<organism evidence="1 2">
    <name type="scientific">Actinacidiphila acididurans</name>
    <dbReference type="NCBI Taxonomy" id="2784346"/>
    <lineage>
        <taxon>Bacteria</taxon>
        <taxon>Bacillati</taxon>
        <taxon>Actinomycetota</taxon>
        <taxon>Actinomycetes</taxon>
        <taxon>Kitasatosporales</taxon>
        <taxon>Streptomycetaceae</taxon>
        <taxon>Actinacidiphila</taxon>
    </lineage>
</organism>
<dbReference type="EMBL" id="JADKYB010000007">
    <property type="protein sequence ID" value="MBM9506050.1"/>
    <property type="molecule type" value="Genomic_DNA"/>
</dbReference>